<accession>A0A5J5F6M4</accession>
<comment type="caution">
    <text evidence="1">The sequence shown here is derived from an EMBL/GenBank/DDBJ whole genome shotgun (WGS) entry which is preliminary data.</text>
</comment>
<dbReference type="AlphaFoldDB" id="A0A5J5F6M4"/>
<gene>
    <name evidence="1" type="ORF">FN846DRAFT_887401</name>
</gene>
<protein>
    <submittedName>
        <fullName evidence="1">Uncharacterized protein</fullName>
    </submittedName>
</protein>
<name>A0A5J5F6M4_9PEZI</name>
<proteinExistence type="predicted"/>
<organism evidence="1 2">
    <name type="scientific">Sphaerosporella brunnea</name>
    <dbReference type="NCBI Taxonomy" id="1250544"/>
    <lineage>
        <taxon>Eukaryota</taxon>
        <taxon>Fungi</taxon>
        <taxon>Dikarya</taxon>
        <taxon>Ascomycota</taxon>
        <taxon>Pezizomycotina</taxon>
        <taxon>Pezizomycetes</taxon>
        <taxon>Pezizales</taxon>
        <taxon>Pyronemataceae</taxon>
        <taxon>Sphaerosporella</taxon>
    </lineage>
</organism>
<evidence type="ECO:0000313" key="2">
    <source>
        <dbReference type="Proteomes" id="UP000326924"/>
    </source>
</evidence>
<keyword evidence="2" id="KW-1185">Reference proteome</keyword>
<evidence type="ECO:0000313" key="1">
    <source>
        <dbReference type="EMBL" id="KAA8912102.1"/>
    </source>
</evidence>
<dbReference type="InParanoid" id="A0A5J5F6M4"/>
<sequence>MVIREPEPVRLAVAAAVNNAAEAGSLAAAAVILLAMAASSPASTFTVKEDIHRSLMGKTPLSDVLERALSAADGVASVSFPRALNGAVSEVFDNLKDHQIARHRLLQPLRATGWSMIVPDPPADGAADVENHDLARMS</sequence>
<dbReference type="Proteomes" id="UP000326924">
    <property type="component" value="Unassembled WGS sequence"/>
</dbReference>
<reference evidence="1 2" key="1">
    <citation type="submission" date="2019-09" db="EMBL/GenBank/DDBJ databases">
        <title>Draft genome of the ectomycorrhizal ascomycete Sphaerosporella brunnea.</title>
        <authorList>
            <consortium name="DOE Joint Genome Institute"/>
            <person name="Benucci G.M."/>
            <person name="Marozzi G."/>
            <person name="Antonielli L."/>
            <person name="Sanchez S."/>
            <person name="Marco P."/>
            <person name="Wang X."/>
            <person name="Falini L.B."/>
            <person name="Barry K."/>
            <person name="Haridas S."/>
            <person name="Lipzen A."/>
            <person name="Labutti K."/>
            <person name="Grigoriev I.V."/>
            <person name="Murat C."/>
            <person name="Martin F."/>
            <person name="Albertini E."/>
            <person name="Donnini D."/>
            <person name="Bonito G."/>
        </authorList>
    </citation>
    <scope>NUCLEOTIDE SEQUENCE [LARGE SCALE GENOMIC DNA]</scope>
    <source>
        <strain evidence="1 2">Sb_GMNB300</strain>
    </source>
</reference>
<dbReference type="EMBL" id="VXIS01000028">
    <property type="protein sequence ID" value="KAA8912102.1"/>
    <property type="molecule type" value="Genomic_DNA"/>
</dbReference>